<dbReference type="Gene3D" id="1.10.10.10">
    <property type="entry name" value="Winged helix-like DNA-binding domain superfamily/Winged helix DNA-binding domain"/>
    <property type="match status" value="1"/>
</dbReference>
<keyword evidence="2" id="KW-0805">Transcription regulation</keyword>
<protein>
    <submittedName>
        <fullName evidence="6">LysR family transcriptional regulator</fullName>
    </submittedName>
</protein>
<name>A0A2G4YWG8_9PROT</name>
<evidence type="ECO:0000259" key="5">
    <source>
        <dbReference type="PROSITE" id="PS50931"/>
    </source>
</evidence>
<dbReference type="PANTHER" id="PTHR30537:SF5">
    <property type="entry name" value="HTH-TYPE TRANSCRIPTIONAL ACTIVATOR TTDR-RELATED"/>
    <property type="match status" value="1"/>
</dbReference>
<proteinExistence type="inferred from homology"/>
<dbReference type="InParanoid" id="A0A2G4YWG8"/>
<evidence type="ECO:0000313" key="7">
    <source>
        <dbReference type="Proteomes" id="UP000229730"/>
    </source>
</evidence>
<organism evidence="6 7">
    <name type="scientific">Paremcibacter congregatus</name>
    <dbReference type="NCBI Taxonomy" id="2043170"/>
    <lineage>
        <taxon>Bacteria</taxon>
        <taxon>Pseudomonadati</taxon>
        <taxon>Pseudomonadota</taxon>
        <taxon>Alphaproteobacteria</taxon>
        <taxon>Emcibacterales</taxon>
        <taxon>Emcibacteraceae</taxon>
        <taxon>Paremcibacter</taxon>
    </lineage>
</organism>
<dbReference type="SUPFAM" id="SSF46785">
    <property type="entry name" value="Winged helix' DNA-binding domain"/>
    <property type="match status" value="1"/>
</dbReference>
<dbReference type="InterPro" id="IPR036388">
    <property type="entry name" value="WH-like_DNA-bd_sf"/>
</dbReference>
<dbReference type="GO" id="GO:0006351">
    <property type="term" value="P:DNA-templated transcription"/>
    <property type="evidence" value="ECO:0007669"/>
    <property type="project" value="TreeGrafter"/>
</dbReference>
<dbReference type="PRINTS" id="PR00039">
    <property type="entry name" value="HTHLYSR"/>
</dbReference>
<keyword evidence="7" id="KW-1185">Reference proteome</keyword>
<dbReference type="SUPFAM" id="SSF53850">
    <property type="entry name" value="Periplasmic binding protein-like II"/>
    <property type="match status" value="1"/>
</dbReference>
<keyword evidence="4" id="KW-0804">Transcription</keyword>
<dbReference type="Pfam" id="PF03466">
    <property type="entry name" value="LysR_substrate"/>
    <property type="match status" value="1"/>
</dbReference>
<evidence type="ECO:0000313" key="6">
    <source>
        <dbReference type="EMBL" id="PHZ86687.1"/>
    </source>
</evidence>
<dbReference type="InterPro" id="IPR000847">
    <property type="entry name" value="LysR_HTH_N"/>
</dbReference>
<accession>A0A2G4YWG8</accession>
<dbReference type="PROSITE" id="PS50931">
    <property type="entry name" value="HTH_LYSR"/>
    <property type="match status" value="1"/>
</dbReference>
<dbReference type="InterPro" id="IPR058163">
    <property type="entry name" value="LysR-type_TF_proteobact-type"/>
</dbReference>
<dbReference type="OrthoDB" id="9786526at2"/>
<dbReference type="Proteomes" id="UP000229730">
    <property type="component" value="Unassembled WGS sequence"/>
</dbReference>
<dbReference type="CDD" id="cd08471">
    <property type="entry name" value="PBP2_CrgA_like_2"/>
    <property type="match status" value="1"/>
</dbReference>
<comment type="similarity">
    <text evidence="1">Belongs to the LysR transcriptional regulatory family.</text>
</comment>
<reference evidence="6 7" key="1">
    <citation type="submission" date="2017-10" db="EMBL/GenBank/DDBJ databases">
        <title>Frigbacter circumglobatus gen. nov. sp. nov., isolated from sediment cultured in situ.</title>
        <authorList>
            <person name="Zhao Z."/>
        </authorList>
    </citation>
    <scope>NUCLEOTIDE SEQUENCE [LARGE SCALE GENOMIC DNA]</scope>
    <source>
        <strain evidence="6 7">ZYL</strain>
    </source>
</reference>
<dbReference type="AlphaFoldDB" id="A0A2G4YWG8"/>
<sequence>MKVFVAVADELGFAAAGRRLNMSPPAVTRAVSQLEDHLGVRLLNRSTRHVRPTDAGLVYCADARRIIEDVATSEASAAGVSTRPTGLLSVTAPVLFGQMFVVPTITRYLQTYPDVSVDAVFLDRVVNLLEEDLDVGVRIGELPDSSMRAIRVGSVKVVSCAAPAYLAKHGIPTRLTDLKDHFLISSKAINTTSEWRFFDNNKLQSIKVTPRLITTSNAAAIEAARAGLGITRLISYQVARCINDGTLKTVLENFEASTLPIHILHREGRLTTAKVRCFIDMLVDDLRSDKNLN</sequence>
<comment type="caution">
    <text evidence="6">The sequence shown here is derived from an EMBL/GenBank/DDBJ whole genome shotgun (WGS) entry which is preliminary data.</text>
</comment>
<dbReference type="GO" id="GO:0043565">
    <property type="term" value="F:sequence-specific DNA binding"/>
    <property type="evidence" value="ECO:0007669"/>
    <property type="project" value="TreeGrafter"/>
</dbReference>
<feature type="domain" description="HTH lysR-type" evidence="5">
    <location>
        <begin position="1"/>
        <end position="53"/>
    </location>
</feature>
<dbReference type="EMBL" id="PDEM01000007">
    <property type="protein sequence ID" value="PHZ86687.1"/>
    <property type="molecule type" value="Genomic_DNA"/>
</dbReference>
<evidence type="ECO:0000256" key="1">
    <source>
        <dbReference type="ARBA" id="ARBA00009437"/>
    </source>
</evidence>
<dbReference type="InterPro" id="IPR005119">
    <property type="entry name" value="LysR_subst-bd"/>
</dbReference>
<dbReference type="GO" id="GO:0003700">
    <property type="term" value="F:DNA-binding transcription factor activity"/>
    <property type="evidence" value="ECO:0007669"/>
    <property type="project" value="InterPro"/>
</dbReference>
<evidence type="ECO:0000256" key="2">
    <source>
        <dbReference type="ARBA" id="ARBA00023015"/>
    </source>
</evidence>
<dbReference type="FunFam" id="1.10.10.10:FF:000001">
    <property type="entry name" value="LysR family transcriptional regulator"/>
    <property type="match status" value="1"/>
</dbReference>
<dbReference type="InterPro" id="IPR036390">
    <property type="entry name" value="WH_DNA-bd_sf"/>
</dbReference>
<dbReference type="PANTHER" id="PTHR30537">
    <property type="entry name" value="HTH-TYPE TRANSCRIPTIONAL REGULATOR"/>
    <property type="match status" value="1"/>
</dbReference>
<evidence type="ECO:0000256" key="4">
    <source>
        <dbReference type="ARBA" id="ARBA00023163"/>
    </source>
</evidence>
<dbReference type="Pfam" id="PF00126">
    <property type="entry name" value="HTH_1"/>
    <property type="match status" value="1"/>
</dbReference>
<evidence type="ECO:0000256" key="3">
    <source>
        <dbReference type="ARBA" id="ARBA00023125"/>
    </source>
</evidence>
<dbReference type="Gene3D" id="3.40.190.290">
    <property type="match status" value="1"/>
</dbReference>
<keyword evidence="3" id="KW-0238">DNA-binding</keyword>
<gene>
    <name evidence="6" type="ORF">CRD36_01195</name>
</gene>